<dbReference type="SUPFAM" id="SSF53335">
    <property type="entry name" value="S-adenosyl-L-methionine-dependent methyltransferases"/>
    <property type="match status" value="1"/>
</dbReference>
<dbReference type="Pfam" id="PF08241">
    <property type="entry name" value="Methyltransf_11"/>
    <property type="match status" value="1"/>
</dbReference>
<keyword evidence="1" id="KW-0547">Nucleotide-binding</keyword>
<dbReference type="SUPFAM" id="SSF52540">
    <property type="entry name" value="P-loop containing nucleoside triphosphate hydrolases"/>
    <property type="match status" value="1"/>
</dbReference>
<dbReference type="Pfam" id="PF06414">
    <property type="entry name" value="Zeta_toxin"/>
    <property type="match status" value="1"/>
</dbReference>
<dbReference type="AlphaFoldDB" id="A0A0S3CVE1"/>
<feature type="domain" description="Methyltransferase type 11" evidence="4">
    <location>
        <begin position="91"/>
        <end position="185"/>
    </location>
</feature>
<keyword evidence="2" id="KW-0067">ATP-binding</keyword>
<proteinExistence type="predicted"/>
<evidence type="ECO:0000313" key="5">
    <source>
        <dbReference type="EMBL" id="ALQ80973.1"/>
    </source>
</evidence>
<protein>
    <submittedName>
        <fullName evidence="5">Uncharacterized protein</fullName>
    </submittedName>
</protein>
<dbReference type="GO" id="GO:0008757">
    <property type="term" value="F:S-adenosylmethionine-dependent methyltransferase activity"/>
    <property type="evidence" value="ECO:0007669"/>
    <property type="project" value="InterPro"/>
</dbReference>
<evidence type="ECO:0000259" key="4">
    <source>
        <dbReference type="Pfam" id="PF08241"/>
    </source>
</evidence>
<sequence>MANIVNFTDKQFENRLNDNLEELVQGKKAVESPTAFLLGGQPGSGKTSLRSAILEETQGNVIVIDKEGLKAAGEWHQLKPLFPSLEGKSVLDLGCGYGWHCKFAEEQGATKILGIDLSKKMIEEAQKRNSGNQIEYRISGLEEYDYPENEWDCVISNLALHYIEDIVEIFQKVYRTLKPGGIFLFNIEHPVFTAGVGQDWIYTDDGKPQYWAIDNYFITGERNTHFLGCDVVKQHHTLTQIIMGLLNNGFELKVVEKAEPPKEMMDIPGMEDELRRPMMLLVKAIAKK</sequence>
<dbReference type="Gene3D" id="3.40.50.150">
    <property type="entry name" value="Vaccinia Virus protein VP39"/>
    <property type="match status" value="1"/>
</dbReference>
<feature type="domain" description="Zeta toxin" evidence="3">
    <location>
        <begin position="26"/>
        <end position="71"/>
    </location>
</feature>
<accession>A0A0S3CVE1</accession>
<evidence type="ECO:0000256" key="2">
    <source>
        <dbReference type="ARBA" id="ARBA00022840"/>
    </source>
</evidence>
<dbReference type="InterPro" id="IPR010488">
    <property type="entry name" value="Zeta_toxin_domain"/>
</dbReference>
<dbReference type="InterPro" id="IPR029063">
    <property type="entry name" value="SAM-dependent_MTases_sf"/>
</dbReference>
<dbReference type="InterPro" id="IPR027417">
    <property type="entry name" value="P-loop_NTPase"/>
</dbReference>
<dbReference type="EMBL" id="KT953380">
    <property type="protein sequence ID" value="ALQ80973.1"/>
    <property type="molecule type" value="Genomic_DNA"/>
</dbReference>
<dbReference type="GO" id="GO:0005524">
    <property type="term" value="F:ATP binding"/>
    <property type="evidence" value="ECO:0007669"/>
    <property type="project" value="UniProtKB-KW"/>
</dbReference>
<gene>
    <name evidence="5" type="primary">orf9</name>
</gene>
<organism evidence="5">
    <name type="scientific">Campylobacter coli</name>
    <dbReference type="NCBI Taxonomy" id="195"/>
    <lineage>
        <taxon>Bacteria</taxon>
        <taxon>Pseudomonadati</taxon>
        <taxon>Campylobacterota</taxon>
        <taxon>Epsilonproteobacteria</taxon>
        <taxon>Campylobacterales</taxon>
        <taxon>Campylobacteraceae</taxon>
        <taxon>Campylobacter</taxon>
    </lineage>
</organism>
<name>A0A0S3CVE1_CAMCO</name>
<dbReference type="GO" id="GO:0016301">
    <property type="term" value="F:kinase activity"/>
    <property type="evidence" value="ECO:0007669"/>
    <property type="project" value="InterPro"/>
</dbReference>
<reference evidence="5" key="1">
    <citation type="journal article" date="2015" name="J. Antimicrob. Chemother.">
        <title>Description of an erm(B)-carrying Campylobacter coli isolate in Europe.</title>
        <authorList>
            <person name="Florez-Cuadrado D."/>
            <person name="Ugarte-Ruiz M."/>
            <person name="Quesada A."/>
            <person name="Palomo G."/>
            <person name="Dominguez L."/>
            <person name="Porrero M.C."/>
        </authorList>
    </citation>
    <scope>NUCLEOTIDE SEQUENCE</scope>
    <source>
        <strain evidence="5">ZTA09/02204</strain>
    </source>
</reference>
<evidence type="ECO:0000256" key="1">
    <source>
        <dbReference type="ARBA" id="ARBA00022741"/>
    </source>
</evidence>
<dbReference type="InterPro" id="IPR013216">
    <property type="entry name" value="Methyltransf_11"/>
</dbReference>
<evidence type="ECO:0000259" key="3">
    <source>
        <dbReference type="Pfam" id="PF06414"/>
    </source>
</evidence>
<dbReference type="PANTHER" id="PTHR43861">
    <property type="entry name" value="TRANS-ACONITATE 2-METHYLTRANSFERASE-RELATED"/>
    <property type="match status" value="1"/>
</dbReference>
<dbReference type="CDD" id="cd02440">
    <property type="entry name" value="AdoMet_MTases"/>
    <property type="match status" value="1"/>
</dbReference>
<dbReference type="Gene3D" id="3.40.50.300">
    <property type="entry name" value="P-loop containing nucleotide triphosphate hydrolases"/>
    <property type="match status" value="1"/>
</dbReference>